<evidence type="ECO:0000313" key="2">
    <source>
        <dbReference type="EMBL" id="CAD7812000.1"/>
    </source>
</evidence>
<sequence>MKIAIIGSGNVGGALAQQWVKAGHTVLIGAQFPLSEKTFR</sequence>
<keyword evidence="3" id="KW-1185">Reference proteome</keyword>
<protein>
    <recommendedName>
        <fullName evidence="1">Pyrroline-5-carboxylate reductase catalytic N-terminal domain-containing protein</fullName>
    </recommendedName>
</protein>
<dbReference type="EMBL" id="CAJIMS010000001">
    <property type="protein sequence ID" value="CAD7812000.1"/>
    <property type="molecule type" value="Genomic_DNA"/>
</dbReference>
<name>A0A9N8MH73_9FLAO</name>
<dbReference type="AlphaFoldDB" id="A0A9N8MH73"/>
<dbReference type="InterPro" id="IPR036291">
    <property type="entry name" value="NAD(P)-bd_dom_sf"/>
</dbReference>
<dbReference type="Proteomes" id="UP000662618">
    <property type="component" value="Unassembled WGS sequence"/>
</dbReference>
<feature type="domain" description="Pyrroline-5-carboxylate reductase catalytic N-terminal" evidence="1">
    <location>
        <begin position="2"/>
        <end position="30"/>
    </location>
</feature>
<dbReference type="Pfam" id="PF03807">
    <property type="entry name" value="F420_oxidored"/>
    <property type="match status" value="1"/>
</dbReference>
<dbReference type="InterPro" id="IPR028939">
    <property type="entry name" value="P5C_Rdtase_cat_N"/>
</dbReference>
<proteinExistence type="predicted"/>
<evidence type="ECO:0000259" key="1">
    <source>
        <dbReference type="Pfam" id="PF03807"/>
    </source>
</evidence>
<comment type="caution">
    <text evidence="2">The sequence shown here is derived from an EMBL/GenBank/DDBJ whole genome shotgun (WGS) entry which is preliminary data.</text>
</comment>
<accession>A0A9N8MH73</accession>
<reference evidence="2" key="1">
    <citation type="submission" date="2020-12" db="EMBL/GenBank/DDBJ databases">
        <authorList>
            <person name="Rodrigo-Torres L."/>
            <person name="Arahal R. D."/>
            <person name="Lucena T."/>
        </authorList>
    </citation>
    <scope>NUCLEOTIDE SEQUENCE</scope>
    <source>
        <strain evidence="2">CECT 9390</strain>
    </source>
</reference>
<gene>
    <name evidence="2" type="ORF">CHRY9390_02448</name>
</gene>
<dbReference type="SUPFAM" id="SSF51735">
    <property type="entry name" value="NAD(P)-binding Rossmann-fold domains"/>
    <property type="match status" value="1"/>
</dbReference>
<evidence type="ECO:0000313" key="3">
    <source>
        <dbReference type="Proteomes" id="UP000662618"/>
    </source>
</evidence>
<dbReference type="RefSeq" id="WP_202751601.1">
    <property type="nucleotide sequence ID" value="NZ_CAJIMS010000001.1"/>
</dbReference>
<organism evidence="2 3">
    <name type="scientific">Chryseobacterium aquaeductus</name>
    <dbReference type="NCBI Taxonomy" id="2675056"/>
    <lineage>
        <taxon>Bacteria</taxon>
        <taxon>Pseudomonadati</taxon>
        <taxon>Bacteroidota</taxon>
        <taxon>Flavobacteriia</taxon>
        <taxon>Flavobacteriales</taxon>
        <taxon>Weeksellaceae</taxon>
        <taxon>Chryseobacterium group</taxon>
        <taxon>Chryseobacterium</taxon>
    </lineage>
</organism>
<dbReference type="Gene3D" id="3.40.50.720">
    <property type="entry name" value="NAD(P)-binding Rossmann-like Domain"/>
    <property type="match status" value="1"/>
</dbReference>